<evidence type="ECO:0000256" key="8">
    <source>
        <dbReference type="ARBA" id="ARBA00022989"/>
    </source>
</evidence>
<keyword evidence="14" id="KW-1185">Reference proteome</keyword>
<evidence type="ECO:0000256" key="4">
    <source>
        <dbReference type="ARBA" id="ARBA00022475"/>
    </source>
</evidence>
<reference evidence="14" key="1">
    <citation type="journal article" date="2012" name="PLoS ONE">
        <title>Comparative analysis of genome sequences covering the seven cronobacter species.</title>
        <authorList>
            <person name="Joseph S."/>
            <person name="Desai P."/>
            <person name="Ji Y."/>
            <person name="Cummings C.A."/>
            <person name="Shih R."/>
            <person name="Degoricija L."/>
            <person name="Rico A."/>
            <person name="Brzoska P."/>
            <person name="Hamby S.E."/>
            <person name="Masood N."/>
            <person name="Hariri S."/>
            <person name="Sonbol H."/>
            <person name="Chuzhanova N."/>
            <person name="McClelland M."/>
            <person name="Furtado M.R."/>
            <person name="Forsythe S.J."/>
        </authorList>
    </citation>
    <scope>NUCLEOTIDE SEQUENCE [LARGE SCALE GENOMIC DNA]</scope>
    <source>
        <strain evidence="14">1210</strain>
    </source>
</reference>
<dbReference type="PROSITE" id="PS50850">
    <property type="entry name" value="MFS"/>
    <property type="match status" value="1"/>
</dbReference>
<dbReference type="PROSITE" id="PS00217">
    <property type="entry name" value="SUGAR_TRANSPORT_2"/>
    <property type="match status" value="1"/>
</dbReference>
<dbReference type="SUPFAM" id="SSF103473">
    <property type="entry name" value="MFS general substrate transporter"/>
    <property type="match status" value="1"/>
</dbReference>
<dbReference type="Pfam" id="PF00083">
    <property type="entry name" value="Sugar_tr"/>
    <property type="match status" value="1"/>
</dbReference>
<keyword evidence="4" id="KW-1003">Cell membrane</keyword>
<keyword evidence="7" id="KW-0769">Symport</keyword>
<dbReference type="PANTHER" id="PTHR48020">
    <property type="entry name" value="PROTON MYO-INOSITOL COTRANSPORTER"/>
    <property type="match status" value="1"/>
</dbReference>
<keyword evidence="9 11" id="KW-0472">Membrane</keyword>
<organism evidence="13 14">
    <name type="scientific">Cronobacter dublinensis 1210</name>
    <dbReference type="NCBI Taxonomy" id="1208656"/>
    <lineage>
        <taxon>Bacteria</taxon>
        <taxon>Pseudomonadati</taxon>
        <taxon>Pseudomonadota</taxon>
        <taxon>Gammaproteobacteria</taxon>
        <taxon>Enterobacterales</taxon>
        <taxon>Enterobacteriaceae</taxon>
        <taxon>Cronobacter</taxon>
    </lineage>
</organism>
<accession>A0ABM9Q727</accession>
<name>A0ABM9Q727_9ENTR</name>
<feature type="transmembrane region" description="Helical" evidence="11">
    <location>
        <begin position="122"/>
        <end position="141"/>
    </location>
</feature>
<evidence type="ECO:0000256" key="10">
    <source>
        <dbReference type="RuleBase" id="RU003346"/>
    </source>
</evidence>
<dbReference type="Proteomes" id="UP000009342">
    <property type="component" value="Unassembled WGS sequence"/>
</dbReference>
<sequence>MVNISSTEPGPWQLAASFSLNGRLLESFMTKEQYLTLNRASGPNSDAPTSPFVKVIALIATLGGLLFGYDTGVISGALLFMGSELHLTPLTTGLITSSLLFGAAFGALLAGHMANAAGRKKIIIYLAVIFAIGAVGTAMAPDVSWMIFFRLVLGVAVGGAAATVPVYIAEIAPANKRGQLVTLQELMIVSGQLLAYISNASFHELWGGESTWRWMLAVATLPAVLLWFGMMFMPDTPRWYAMKGRLAEARRVLDRTRRPEDVDWEMMEIEETLEAQRAQGKPRLRELLTPWLFKLFLIGIGIAVIQQLTGVNTIMYYAPTVLTAVGMSDNGALVATVANGVVSVLMTFVGIWMLGKIGRRTMTMIGQFGCTACLVFIGAISYLLPETVNGQPDALRGYMVLAGMLMFLCFQQGALSPVTWLLLSEIFPTRLRGIFMGGAVFAMWIANFLISLFFPILLAWVGLSGTFFIFAAIGILGATFVIKCVPETRNRSLEQIEHYLHDWLDNSPEGQRRARERRAYRAQMDKARS</sequence>
<dbReference type="InterPro" id="IPR047984">
    <property type="entry name" value="XylE-like"/>
</dbReference>
<comment type="caution">
    <text evidence="13">The sequence shown here is derived from an EMBL/GenBank/DDBJ whole genome shotgun (WGS) entry which is preliminary data.</text>
</comment>
<protein>
    <submittedName>
        <fullName evidence="13">Major myo-inositol transporter IolT</fullName>
    </submittedName>
</protein>
<feature type="transmembrane region" description="Helical" evidence="11">
    <location>
        <begin position="180"/>
        <end position="202"/>
    </location>
</feature>
<evidence type="ECO:0000313" key="13">
    <source>
        <dbReference type="EMBL" id="CCJ81315.1"/>
    </source>
</evidence>
<feature type="transmembrane region" description="Helical" evidence="11">
    <location>
        <begin position="397"/>
        <end position="423"/>
    </location>
</feature>
<feature type="transmembrane region" description="Helical" evidence="11">
    <location>
        <begin position="214"/>
        <end position="233"/>
    </location>
</feature>
<dbReference type="NCBIfam" id="TIGR00879">
    <property type="entry name" value="SP"/>
    <property type="match status" value="1"/>
</dbReference>
<dbReference type="InterPro" id="IPR020846">
    <property type="entry name" value="MFS_dom"/>
</dbReference>
<dbReference type="EMBL" id="CAKZ01000093">
    <property type="protein sequence ID" value="CCJ81315.1"/>
    <property type="molecule type" value="Genomic_DNA"/>
</dbReference>
<dbReference type="PRINTS" id="PR00171">
    <property type="entry name" value="SUGRTRNSPORT"/>
</dbReference>
<dbReference type="InterPro" id="IPR005828">
    <property type="entry name" value="MFS_sugar_transport-like"/>
</dbReference>
<feature type="transmembrane region" description="Helical" evidence="11">
    <location>
        <begin position="55"/>
        <end position="81"/>
    </location>
</feature>
<proteinExistence type="inferred from homology"/>
<keyword evidence="3 10" id="KW-0813">Transport</keyword>
<dbReference type="CDD" id="cd17359">
    <property type="entry name" value="MFS_XylE_like"/>
    <property type="match status" value="1"/>
</dbReference>
<evidence type="ECO:0000256" key="5">
    <source>
        <dbReference type="ARBA" id="ARBA00022597"/>
    </source>
</evidence>
<dbReference type="Gene3D" id="1.20.1250.20">
    <property type="entry name" value="MFS general substrate transporter like domains"/>
    <property type="match status" value="1"/>
</dbReference>
<evidence type="ECO:0000256" key="2">
    <source>
        <dbReference type="ARBA" id="ARBA00010992"/>
    </source>
</evidence>
<feature type="transmembrane region" description="Helical" evidence="11">
    <location>
        <begin position="435"/>
        <end position="461"/>
    </location>
</feature>
<evidence type="ECO:0000256" key="7">
    <source>
        <dbReference type="ARBA" id="ARBA00022847"/>
    </source>
</evidence>
<comment type="subcellular location">
    <subcellularLocation>
        <location evidence="1">Cell membrane</location>
        <topology evidence="1">Multi-pass membrane protein</topology>
    </subcellularLocation>
</comment>
<gene>
    <name evidence="13" type="ORF">BN134_2056</name>
</gene>
<evidence type="ECO:0000256" key="3">
    <source>
        <dbReference type="ARBA" id="ARBA00022448"/>
    </source>
</evidence>
<evidence type="ECO:0000256" key="6">
    <source>
        <dbReference type="ARBA" id="ARBA00022692"/>
    </source>
</evidence>
<dbReference type="InterPro" id="IPR003663">
    <property type="entry name" value="Sugar/inositol_transpt"/>
</dbReference>
<feature type="transmembrane region" description="Helical" evidence="11">
    <location>
        <begin position="87"/>
        <end position="110"/>
    </location>
</feature>
<feature type="transmembrane region" description="Helical" evidence="11">
    <location>
        <begin position="365"/>
        <end position="385"/>
    </location>
</feature>
<evidence type="ECO:0000256" key="1">
    <source>
        <dbReference type="ARBA" id="ARBA00004651"/>
    </source>
</evidence>
<evidence type="ECO:0000259" key="12">
    <source>
        <dbReference type="PROSITE" id="PS50850"/>
    </source>
</evidence>
<dbReference type="InterPro" id="IPR050814">
    <property type="entry name" value="Myo-inositol_Transporter"/>
</dbReference>
<keyword evidence="6 11" id="KW-0812">Transmembrane</keyword>
<evidence type="ECO:0000313" key="14">
    <source>
        <dbReference type="Proteomes" id="UP000009342"/>
    </source>
</evidence>
<feature type="transmembrane region" description="Helical" evidence="11">
    <location>
        <begin position="147"/>
        <end position="168"/>
    </location>
</feature>
<evidence type="ECO:0000256" key="9">
    <source>
        <dbReference type="ARBA" id="ARBA00023136"/>
    </source>
</evidence>
<comment type="similarity">
    <text evidence="2 10">Belongs to the major facilitator superfamily. Sugar transporter (TC 2.A.1.1) family.</text>
</comment>
<keyword evidence="8 11" id="KW-1133">Transmembrane helix</keyword>
<feature type="transmembrane region" description="Helical" evidence="11">
    <location>
        <begin position="330"/>
        <end position="353"/>
    </location>
</feature>
<dbReference type="InterPro" id="IPR036259">
    <property type="entry name" value="MFS_trans_sf"/>
</dbReference>
<feature type="domain" description="Major facilitator superfamily (MFS) profile" evidence="12">
    <location>
        <begin position="56"/>
        <end position="489"/>
    </location>
</feature>
<feature type="transmembrane region" description="Helical" evidence="11">
    <location>
        <begin position="291"/>
        <end position="318"/>
    </location>
</feature>
<feature type="transmembrane region" description="Helical" evidence="11">
    <location>
        <begin position="467"/>
        <end position="485"/>
    </location>
</feature>
<keyword evidence="5" id="KW-0762">Sugar transport</keyword>
<dbReference type="PANTHER" id="PTHR48020:SF12">
    <property type="entry name" value="PROTON MYO-INOSITOL COTRANSPORTER"/>
    <property type="match status" value="1"/>
</dbReference>
<evidence type="ECO:0000256" key="11">
    <source>
        <dbReference type="SAM" id="Phobius"/>
    </source>
</evidence>
<dbReference type="InterPro" id="IPR005829">
    <property type="entry name" value="Sugar_transporter_CS"/>
</dbReference>